<dbReference type="AlphaFoldDB" id="Q47W30"/>
<feature type="domain" description="Thioredoxin" evidence="1">
    <location>
        <begin position="3"/>
        <end position="103"/>
    </location>
</feature>
<dbReference type="KEGG" id="cps:CPS_4343"/>
<dbReference type="HOGENOM" id="CLU_046120_1_0_6"/>
<dbReference type="InterPro" id="IPR011990">
    <property type="entry name" value="TPR-like_helical_dom_sf"/>
</dbReference>
<evidence type="ECO:0000313" key="2">
    <source>
        <dbReference type="EMBL" id="AAZ28745.1"/>
    </source>
</evidence>
<dbReference type="Pfam" id="PF00085">
    <property type="entry name" value="Thioredoxin"/>
    <property type="match status" value="1"/>
</dbReference>
<gene>
    <name evidence="2" type="ordered locus">CPS_4343</name>
</gene>
<dbReference type="InterPro" id="IPR013766">
    <property type="entry name" value="Thioredoxin_domain"/>
</dbReference>
<dbReference type="PANTHER" id="PTHR45663:SF11">
    <property type="entry name" value="GEO12009P1"/>
    <property type="match status" value="1"/>
</dbReference>
<dbReference type="GO" id="GO:0015035">
    <property type="term" value="F:protein-disulfide reductase activity"/>
    <property type="evidence" value="ECO:0007669"/>
    <property type="project" value="TreeGrafter"/>
</dbReference>
<dbReference type="Proteomes" id="UP000000547">
    <property type="component" value="Chromosome"/>
</dbReference>
<evidence type="ECO:0000313" key="3">
    <source>
        <dbReference type="Proteomes" id="UP000000547"/>
    </source>
</evidence>
<proteinExistence type="predicted"/>
<reference evidence="2" key="1">
    <citation type="journal article" date="2005" name="Proc. Natl. Acad. Sci. U.S.A.">
        <title>The psychrophilic lifestyle as revealed by the genome sequence of Colwellia psychrerythraea 34H through genomic and proteomic analyses.</title>
        <authorList>
            <person name="Methe B.A."/>
            <person name="Nelson K.E."/>
            <person name="Deming J.W."/>
            <person name="Momen B."/>
            <person name="Melamud E."/>
            <person name="Zhang X."/>
            <person name="Moult J."/>
            <person name="Madupu R."/>
            <person name="Nelson W.C."/>
            <person name="Dodson R.J."/>
            <person name="Brinkac L.M."/>
            <person name="Daugherty S.C."/>
            <person name="Durkin A.S."/>
            <person name="DeBoy R.T."/>
            <person name="Kolonay J.F."/>
            <person name="Sullivan S.A."/>
            <person name="Zhou L."/>
            <person name="Davidsen T.M."/>
            <person name="Wu M."/>
            <person name="Huston A.L."/>
            <person name="Lewis M."/>
            <person name="Weaver B."/>
            <person name="Weidman J.F."/>
            <person name="Khouri H."/>
            <person name="Utterback T.R."/>
            <person name="Feldblyum T.V."/>
            <person name="Fraser C.M."/>
        </authorList>
    </citation>
    <scope>NUCLEOTIDE SEQUENCE [LARGE SCALE GENOMIC DNA]</scope>
    <source>
        <strain evidence="2">34H</strain>
    </source>
</reference>
<dbReference type="SMR" id="Q47W30"/>
<name>Q47W30_COLP3</name>
<sequence>MIAITLDNFQQVVVEESKNKLVLVSFWAEQVPESVELRNKLAAKLSNLSEHITLATVDCQSQGQIAEQFGIKGLPTAILLKDAQPLDGISGPQDDASIATFLDSHLPKPEDILLAQAKAALGDNLLVEAENIIMQAYQIDNNRADIKVILIDLYLQTGKTSEAKALLDTIMMVDQDSQYHALIAKLELAEQAENSPEIKALEAQLEATPDDINVSQQLAAQYSQVNRQEDALTILFRLVQAGDESTKERSKELFLDVLKALPDGDPLAAKFRRKLYTLMY</sequence>
<dbReference type="GO" id="GO:0006950">
    <property type="term" value="P:response to stress"/>
    <property type="evidence" value="ECO:0007669"/>
    <property type="project" value="UniProtKB-ARBA"/>
</dbReference>
<dbReference type="Pfam" id="PF14559">
    <property type="entry name" value="TPR_19"/>
    <property type="match status" value="1"/>
</dbReference>
<dbReference type="SUPFAM" id="SSF48452">
    <property type="entry name" value="TPR-like"/>
    <property type="match status" value="1"/>
</dbReference>
<accession>Q47W30</accession>
<dbReference type="Gene3D" id="1.25.40.10">
    <property type="entry name" value="Tetratricopeptide repeat domain"/>
    <property type="match status" value="2"/>
</dbReference>
<evidence type="ECO:0000259" key="1">
    <source>
        <dbReference type="Pfam" id="PF00085"/>
    </source>
</evidence>
<dbReference type="STRING" id="167879.CPS_4343"/>
<dbReference type="RefSeq" id="WP_011045073.1">
    <property type="nucleotide sequence ID" value="NC_003910.7"/>
</dbReference>
<dbReference type="InterPro" id="IPR036249">
    <property type="entry name" value="Thioredoxin-like_sf"/>
</dbReference>
<dbReference type="eggNOG" id="COG3118">
    <property type="taxonomic scope" value="Bacteria"/>
</dbReference>
<protein>
    <submittedName>
        <fullName evidence="2">Thioredoxin domain protein</fullName>
    </submittedName>
</protein>
<dbReference type="EMBL" id="CP000083">
    <property type="protein sequence ID" value="AAZ28745.1"/>
    <property type="molecule type" value="Genomic_DNA"/>
</dbReference>
<dbReference type="PANTHER" id="PTHR45663">
    <property type="entry name" value="GEO12009P1"/>
    <property type="match status" value="1"/>
</dbReference>
<dbReference type="Pfam" id="PF14561">
    <property type="entry name" value="TPR_20"/>
    <property type="match status" value="1"/>
</dbReference>
<dbReference type="Gene3D" id="3.40.30.10">
    <property type="entry name" value="Glutaredoxin"/>
    <property type="match status" value="1"/>
</dbReference>
<dbReference type="GO" id="GO:0005737">
    <property type="term" value="C:cytoplasm"/>
    <property type="evidence" value="ECO:0007669"/>
    <property type="project" value="TreeGrafter"/>
</dbReference>
<organism evidence="2 3">
    <name type="scientific">Colwellia psychrerythraea (strain 34H / ATCC BAA-681)</name>
    <name type="common">Vibrio psychroerythus</name>
    <dbReference type="NCBI Taxonomy" id="167879"/>
    <lineage>
        <taxon>Bacteria</taxon>
        <taxon>Pseudomonadati</taxon>
        <taxon>Pseudomonadota</taxon>
        <taxon>Gammaproteobacteria</taxon>
        <taxon>Alteromonadales</taxon>
        <taxon>Colwelliaceae</taxon>
        <taxon>Colwellia</taxon>
    </lineage>
</organism>
<dbReference type="SUPFAM" id="SSF52833">
    <property type="entry name" value="Thioredoxin-like"/>
    <property type="match status" value="1"/>
</dbReference>